<gene>
    <name evidence="6" type="ORF">GIY09_06975</name>
</gene>
<keyword evidence="4" id="KW-0560">Oxidoreductase</keyword>
<dbReference type="InterPro" id="IPR006094">
    <property type="entry name" value="Oxid_FAD_bind_N"/>
</dbReference>
<dbReference type="Pfam" id="PF02913">
    <property type="entry name" value="FAD-oxidase_C"/>
    <property type="match status" value="1"/>
</dbReference>
<evidence type="ECO:0000313" key="6">
    <source>
        <dbReference type="EMBL" id="MRI85622.1"/>
    </source>
</evidence>
<evidence type="ECO:0000256" key="4">
    <source>
        <dbReference type="ARBA" id="ARBA00023002"/>
    </source>
</evidence>
<reference evidence="6 7" key="1">
    <citation type="submission" date="2019-11" db="EMBL/GenBank/DDBJ databases">
        <title>Characterisation of Fundicoccus ignavus gen. nov. sp. nov., a novel genus of the family Aerococcaceae isolated from bulk tank milk.</title>
        <authorList>
            <person name="Siebert A."/>
            <person name="Huptas C."/>
            <person name="Wenning M."/>
            <person name="Scherer S."/>
            <person name="Doll E.V."/>
        </authorList>
    </citation>
    <scope>NUCLEOTIDE SEQUENCE [LARGE SCALE GENOMIC DNA]</scope>
    <source>
        <strain evidence="6 7">WS4759</strain>
    </source>
</reference>
<dbReference type="Gene3D" id="3.30.70.2740">
    <property type="match status" value="1"/>
</dbReference>
<dbReference type="PANTHER" id="PTHR42934:SF2">
    <property type="entry name" value="GLYCOLATE OXIDASE SUBUNIT GLCD"/>
    <property type="match status" value="1"/>
</dbReference>
<keyword evidence="7" id="KW-1185">Reference proteome</keyword>
<keyword evidence="2" id="KW-0285">Flavoprotein</keyword>
<dbReference type="PROSITE" id="PS51387">
    <property type="entry name" value="FAD_PCMH"/>
    <property type="match status" value="1"/>
</dbReference>
<dbReference type="InterPro" id="IPR016169">
    <property type="entry name" value="FAD-bd_PCMH_sub2"/>
</dbReference>
<proteinExistence type="predicted"/>
<dbReference type="InterPro" id="IPR004113">
    <property type="entry name" value="FAD-bd_oxidored_4_C"/>
</dbReference>
<dbReference type="GO" id="GO:0071949">
    <property type="term" value="F:FAD binding"/>
    <property type="evidence" value="ECO:0007669"/>
    <property type="project" value="InterPro"/>
</dbReference>
<dbReference type="PANTHER" id="PTHR42934">
    <property type="entry name" value="GLYCOLATE OXIDASE SUBUNIT GLCD"/>
    <property type="match status" value="1"/>
</dbReference>
<dbReference type="EMBL" id="WJQS01000005">
    <property type="protein sequence ID" value="MRI85622.1"/>
    <property type="molecule type" value="Genomic_DNA"/>
</dbReference>
<dbReference type="Gene3D" id="1.10.45.10">
    <property type="entry name" value="Vanillyl-alcohol Oxidase, Chain A, domain 4"/>
    <property type="match status" value="1"/>
</dbReference>
<dbReference type="InterPro" id="IPR016171">
    <property type="entry name" value="Vanillyl_alc_oxidase_C-sub2"/>
</dbReference>
<comment type="cofactor">
    <cofactor evidence="1">
        <name>FAD</name>
        <dbReference type="ChEBI" id="CHEBI:57692"/>
    </cofactor>
</comment>
<dbReference type="InterPro" id="IPR016166">
    <property type="entry name" value="FAD-bd_PCMH"/>
</dbReference>
<evidence type="ECO:0000313" key="7">
    <source>
        <dbReference type="Proteomes" id="UP000430975"/>
    </source>
</evidence>
<dbReference type="RefSeq" id="WP_153863566.1">
    <property type="nucleotide sequence ID" value="NZ_WJQS01000005.1"/>
</dbReference>
<evidence type="ECO:0000256" key="2">
    <source>
        <dbReference type="ARBA" id="ARBA00022630"/>
    </source>
</evidence>
<dbReference type="InterPro" id="IPR051914">
    <property type="entry name" value="FAD-linked_OxidoTrans_Type4"/>
</dbReference>
<dbReference type="FunFam" id="1.10.45.10:FF:000001">
    <property type="entry name" value="D-lactate dehydrogenase mitochondrial"/>
    <property type="match status" value="1"/>
</dbReference>
<keyword evidence="3" id="KW-0274">FAD</keyword>
<dbReference type="InterPro" id="IPR036318">
    <property type="entry name" value="FAD-bd_PCMH-like_sf"/>
</dbReference>
<evidence type="ECO:0000259" key="5">
    <source>
        <dbReference type="PROSITE" id="PS51387"/>
    </source>
</evidence>
<organism evidence="6 7">
    <name type="scientific">Fundicoccus ignavus</name>
    <dbReference type="NCBI Taxonomy" id="2664442"/>
    <lineage>
        <taxon>Bacteria</taxon>
        <taxon>Bacillati</taxon>
        <taxon>Bacillota</taxon>
        <taxon>Bacilli</taxon>
        <taxon>Lactobacillales</taxon>
        <taxon>Aerococcaceae</taxon>
        <taxon>Fundicoccus</taxon>
    </lineage>
</organism>
<dbReference type="Pfam" id="PF01565">
    <property type="entry name" value="FAD_binding_4"/>
    <property type="match status" value="1"/>
</dbReference>
<dbReference type="SUPFAM" id="SSF56176">
    <property type="entry name" value="FAD-binding/transporter-associated domain-like"/>
    <property type="match status" value="1"/>
</dbReference>
<evidence type="ECO:0000256" key="1">
    <source>
        <dbReference type="ARBA" id="ARBA00001974"/>
    </source>
</evidence>
<accession>A0A6I2GIF2</accession>
<feature type="domain" description="FAD-binding PCMH-type" evidence="5">
    <location>
        <begin position="29"/>
        <end position="208"/>
    </location>
</feature>
<dbReference type="SUPFAM" id="SSF55103">
    <property type="entry name" value="FAD-linked oxidases, C-terminal domain"/>
    <property type="match status" value="1"/>
</dbReference>
<evidence type="ECO:0000256" key="3">
    <source>
        <dbReference type="ARBA" id="ARBA00022827"/>
    </source>
</evidence>
<dbReference type="Gene3D" id="3.30.465.10">
    <property type="match status" value="1"/>
</dbReference>
<dbReference type="Proteomes" id="UP000430975">
    <property type="component" value="Unassembled WGS sequence"/>
</dbReference>
<dbReference type="InterPro" id="IPR016164">
    <property type="entry name" value="FAD-linked_Oxase-like_C"/>
</dbReference>
<dbReference type="AlphaFoldDB" id="A0A6I2GIF2"/>
<name>A0A6I2GIF2_9LACT</name>
<comment type="caution">
    <text evidence="6">The sequence shown here is derived from an EMBL/GenBank/DDBJ whole genome shotgun (WGS) entry which is preliminary data.</text>
</comment>
<dbReference type="GO" id="GO:0016491">
    <property type="term" value="F:oxidoreductase activity"/>
    <property type="evidence" value="ECO:0007669"/>
    <property type="project" value="UniProtKB-KW"/>
</dbReference>
<sequence>MNLSEIILDADRLFIGDEIPRDYLNEKQTKAKNLHALAYPLTKGEVVDLMHYAKEKQLVVIPSGANSGLAHATEAHEGELLIDFSKMNRILDFDLDTLTLSVEPGITIGEVQKYVQERGFFYPPDPASKHSTIGGNVATNAGGMRAVKYGTTRDYVRQMEVVLISGEVLEVGSLAIKNSSGYNLKHLFIGSEGTLGLTTRIDLKIIPLPTVNQSVIAAFPSLPVACEAVISIMRDGLDITACEFFERDAIALSEKMLNTPFPSQKGQAYLLMTFDGSSQESVLAEIARLEATIKTHAPEEIVLLNEADTVTAWKLRDSILTAVVELSENEPLDLSVPTNKIATLFNYTKEVEAKSGLRFVSFGHAGDGNIHACVLRGDLSEAEWAVKRHEVLSELYQYVHDIGGLPSAEHGIGLTKKPYFDQVFDSSYRHYLKQIKLAFDPENRLNPGKLV</sequence>
<protein>
    <submittedName>
        <fullName evidence="6">FAD-binding protein</fullName>
    </submittedName>
</protein>